<dbReference type="EMBL" id="JACEFO010002248">
    <property type="protein sequence ID" value="KAF8670857.1"/>
    <property type="molecule type" value="Genomic_DNA"/>
</dbReference>
<sequence>MSFRVVLTVHEDKKVRLIVFTSDTGLWSVATSVDFPTRPDGVENHWLSESIKHANGILYWVSEDHRYMTSLNVATMEFSVTELPQCLMGRSFDIGHTKDGKTCIVYADKFSIGVCLMQTGVDRWVQDRVVPMDVELHRILPIQFDVNSELDVLEVRDGYVYLATSRMHQILHESWFLTLCLETMKLEALFRRSYDGFAQPYIMATWPPLLGNNH</sequence>
<dbReference type="Proteomes" id="UP000636709">
    <property type="component" value="Unassembled WGS sequence"/>
</dbReference>
<dbReference type="OrthoDB" id="682546at2759"/>
<accession>A0A835AX76</accession>
<organism evidence="1 2">
    <name type="scientific">Digitaria exilis</name>
    <dbReference type="NCBI Taxonomy" id="1010633"/>
    <lineage>
        <taxon>Eukaryota</taxon>
        <taxon>Viridiplantae</taxon>
        <taxon>Streptophyta</taxon>
        <taxon>Embryophyta</taxon>
        <taxon>Tracheophyta</taxon>
        <taxon>Spermatophyta</taxon>
        <taxon>Magnoliopsida</taxon>
        <taxon>Liliopsida</taxon>
        <taxon>Poales</taxon>
        <taxon>Poaceae</taxon>
        <taxon>PACMAD clade</taxon>
        <taxon>Panicoideae</taxon>
        <taxon>Panicodae</taxon>
        <taxon>Paniceae</taxon>
        <taxon>Anthephorinae</taxon>
        <taxon>Digitaria</taxon>
    </lineage>
</organism>
<evidence type="ECO:0000313" key="1">
    <source>
        <dbReference type="EMBL" id="KAF8670857.1"/>
    </source>
</evidence>
<gene>
    <name evidence="1" type="ORF">HU200_050121</name>
</gene>
<comment type="caution">
    <text evidence="1">The sequence shown here is derived from an EMBL/GenBank/DDBJ whole genome shotgun (WGS) entry which is preliminary data.</text>
</comment>
<keyword evidence="2" id="KW-1185">Reference proteome</keyword>
<evidence type="ECO:0000313" key="2">
    <source>
        <dbReference type="Proteomes" id="UP000636709"/>
    </source>
</evidence>
<evidence type="ECO:0008006" key="3">
    <source>
        <dbReference type="Google" id="ProtNLM"/>
    </source>
</evidence>
<dbReference type="AlphaFoldDB" id="A0A835AX76"/>
<name>A0A835AX76_9POAL</name>
<proteinExistence type="predicted"/>
<reference evidence="1" key="1">
    <citation type="submission" date="2020-07" db="EMBL/GenBank/DDBJ databases">
        <title>Genome sequence and genetic diversity analysis of an under-domesticated orphan crop, white fonio (Digitaria exilis).</title>
        <authorList>
            <person name="Bennetzen J.L."/>
            <person name="Chen S."/>
            <person name="Ma X."/>
            <person name="Wang X."/>
            <person name="Yssel A.E.J."/>
            <person name="Chaluvadi S.R."/>
            <person name="Johnson M."/>
            <person name="Gangashetty P."/>
            <person name="Hamidou F."/>
            <person name="Sanogo M.D."/>
            <person name="Zwaenepoel A."/>
            <person name="Wallace J."/>
            <person name="Van De Peer Y."/>
            <person name="Van Deynze A."/>
        </authorList>
    </citation>
    <scope>NUCLEOTIDE SEQUENCE</scope>
    <source>
        <tissue evidence="1">Leaves</tissue>
    </source>
</reference>
<protein>
    <recommendedName>
        <fullName evidence="3">F-box associated domain-containing protein</fullName>
    </recommendedName>
</protein>
<dbReference type="PANTHER" id="PTHR33207">
    <property type="entry name" value="F-BOX DOMAIN CONTAINING PROTEIN-RELATED"/>
    <property type="match status" value="1"/>
</dbReference>